<accession>A0A1M3L6L8</accession>
<organism evidence="1 2">
    <name type="scientific">Candidatus Kapaibacterium thiocyanatum</name>
    <dbReference type="NCBI Taxonomy" id="1895771"/>
    <lineage>
        <taxon>Bacteria</taxon>
        <taxon>Pseudomonadati</taxon>
        <taxon>Candidatus Kapaibacteriota</taxon>
        <taxon>Candidatus Kapaibacteriia</taxon>
        <taxon>Candidatus Kapaibacteriales</taxon>
        <taxon>Candidatus Kapaibacteriaceae</taxon>
        <taxon>Candidatus Kapaibacterium</taxon>
    </lineage>
</organism>
<evidence type="ECO:0000313" key="2">
    <source>
        <dbReference type="Proteomes" id="UP000184233"/>
    </source>
</evidence>
<dbReference type="STRING" id="1895771.BGO89_01105"/>
<dbReference type="Proteomes" id="UP000184233">
    <property type="component" value="Unassembled WGS sequence"/>
</dbReference>
<gene>
    <name evidence="1" type="ORF">BGO89_01105</name>
</gene>
<dbReference type="EMBL" id="MKVH01000002">
    <property type="protein sequence ID" value="OJX61216.1"/>
    <property type="molecule type" value="Genomic_DNA"/>
</dbReference>
<proteinExistence type="predicted"/>
<evidence type="ECO:0000313" key="1">
    <source>
        <dbReference type="EMBL" id="OJX61216.1"/>
    </source>
</evidence>
<sequence length="1010" mass="108907">MDSVCTVRYEGGVTVRNESSSYGTTSVLIQPTILPAVHRTASMAVYEGSVVLKHGSVDLGFVRRDGPGPGCQFMGTTSEDGRGTMRIEVDASASTPVITVRLTVDTKPREGVIKKCDGELGTTWYEHWFYQYKASYGNGQDTFRYSEFASQNEWYHRQETMRTQYHDGTTLWTVESGTAVDVRIGASPRVVLSPSRTIPLIPGVTVPTTWRATILYGHDTTAIRSAVLVVRDKQYSMTADGPTSFSVEDVDVAGEATWQDTAVSVSVRAEMNDSSILDDSYWIPFVKQPAWLAGDAVITRGDTESPDYVRYDVERGILGGATSLAMKKKTVTFYDRGNVQPVLGSACGFGGDVMTSATGGSFHNENGWNGIGGSKDDIFTISMNLPDRVEFHMPVITLFRLGDRKLELAYYADPSEGATETAIVQRSLGSLFGSMLDSIEPMVTPAEMEMIKDVNIDAKYDATLRMRAYFERTAIDTVSPGDASDMNIEYRLKANGSVDVNDYVTLHAMTGADVTWAGVFGTDSIRMNEVEGGSDRSLVVDVLGELTTVATESAHVMAGLTPIVQRPVRDAIPAMLLSENERLMVAFRQRGSARPVVSTASIGTRALVWAGREEGTGKPVVAIGIQAKSSPYVKRLDIPSAAFAHRPSAVFDGQNRLMVVWESAPTVPVSPRLVDVKAFLPSIGLRWAVIDAEKQIIVDSGVIDASSAVQPQLHADADGSVHAFWKSTGITSAIMHAVWNGSTWSTPRSVVTGVASLTSWNAAVRSGDQGIVTWIADATAFSSVPGSGTWSSPRNHGPARSVVPLLMEDGKRTVVLSISGRVAMADHDQPASIRQFGNDELGPAFAHAQARMNGDVLMLGAMRGDGFVVARHDGATTTILSDLLPPVEEYVRWGSIRWADDGTIDYGMATVTDNTVAGDEAMVLLGRAYLGNTTSVIDIDTRSASGGYDVSPGHRLAFASSAGTYEWYDVMGRRVHRMDVVEGTSPICPELAVGTYFVAGPGYRGAVLVR</sequence>
<dbReference type="AlphaFoldDB" id="A0A1M3L6L8"/>
<name>A0A1M3L6L8_9BACT</name>
<protein>
    <submittedName>
        <fullName evidence="1">Uncharacterized protein</fullName>
    </submittedName>
</protein>
<reference evidence="1 2" key="1">
    <citation type="submission" date="2016-09" db="EMBL/GenBank/DDBJ databases">
        <title>Genome-resolved meta-omics ties microbial dynamics to process performance in biotechnology for thiocyanate degradation.</title>
        <authorList>
            <person name="Kantor R.S."/>
            <person name="Huddy R.J."/>
            <person name="Iyer R."/>
            <person name="Thomas B.C."/>
            <person name="Brown C.T."/>
            <person name="Anantharaman K."/>
            <person name="Tringe S."/>
            <person name="Hettich R.L."/>
            <person name="Harrison S.T."/>
            <person name="Banfield J.F."/>
        </authorList>
    </citation>
    <scope>NUCLEOTIDE SEQUENCE [LARGE SCALE GENOMIC DNA]</scope>
    <source>
        <strain evidence="1">59-99</strain>
    </source>
</reference>
<comment type="caution">
    <text evidence="1">The sequence shown here is derived from an EMBL/GenBank/DDBJ whole genome shotgun (WGS) entry which is preliminary data.</text>
</comment>